<gene>
    <name evidence="3" type="ORF">CAPTEDRAFT_204858</name>
</gene>
<feature type="signal peptide" evidence="2">
    <location>
        <begin position="1"/>
        <end position="18"/>
    </location>
</feature>
<dbReference type="Proteomes" id="UP000014760">
    <property type="component" value="Unassembled WGS sequence"/>
</dbReference>
<sequence length="968" mass="110494">MKDFVSCLLLFRLVFSSATEIPAQYTRWGLQRCYLPHPFYASYAMPHHWKIVPRNVDFNSKMLTSSDVQYIKGHNLNCGSRFLRIGALPLLETVLQPLSTLTQYPVQIMEVDDEGSGGSGDLDGDDVDDLSGLWDIFAQIRLRRIKQESAIVKTIKAIKKSKIKRNFRRISDYIHMDNVQANLDGLETRTGQLQEEVAILHALASNVRDTSEEQFPAEVNDLDRILEAFDDNATLRMIHEEELIMDEQIEVHREITSRLPFIGSFGHFDERDKSQDLFLNCSSLLRKAMQQNEKLAVLKNEIQTPFLANNAWYRLGKLETMANKSEQASVAATAIIQRHGDSKHTIQNTKHLIVRLRDVGKAANLSLSSAAIPKMTLEFEEAKWKVNYLLVQNFRLQSKFPKVLLAVWTLKRAEDTEKMICTTIREFLCGKNMSFAFEDVFPEIPETTTNSLTEPVTSVKTTAETTTEEPVSTQGDTTTTVVMTTSGYPMATTEDPCADAWFPWLCRERLGKRKRRWASPEKYLVAGVVNAEAGCPWYNPWCDKKVETTTAQQHPIETTATTLQPVEITALTTADAKQRGTMDTTSSPDDWTDLLFNATEIAANNSSETDCCASTDATEEITIQTSLEDEMAETTTVREPEGPYQAWCTEDCSSRNITAEWNNQTYDMDLEETVMRLSNFTTQMKRKLFYEFEEIYMNTKRDNTGMIKTSERINILVDNSTLCLQAGRRYLHNVLGVPLTTRRELFRGKVADLKQKCAGIQRRLQFDLPEENSAELHQDSAYKILNNPIWHRYDQNQTSFQFSLRTHSSFGGVVSLVSSDGRNTIAHLQVNTGQFRFELTSNGSLIFNFTHRLLINDGTWNDVSFEIHSESYTMVIMKDGKMRGNETVEIPDFEADFRSYNIWLGRKPLYRVPAQRSDTLPPKTTICFTNFRVNDYQVQMLYAKDSSDRSPRQCSSEKVEEVNTRNPL</sequence>
<evidence type="ECO:0000313" key="5">
    <source>
        <dbReference type="Proteomes" id="UP000014760"/>
    </source>
</evidence>
<proteinExistence type="predicted"/>
<dbReference type="EMBL" id="AMQN01010954">
    <property type="status" value="NOT_ANNOTATED_CDS"/>
    <property type="molecule type" value="Genomic_DNA"/>
</dbReference>
<feature type="region of interest" description="Disordered" evidence="1">
    <location>
        <begin position="947"/>
        <end position="968"/>
    </location>
</feature>
<dbReference type="EMBL" id="KB308591">
    <property type="protein sequence ID" value="ELT97342.1"/>
    <property type="molecule type" value="Genomic_DNA"/>
</dbReference>
<dbReference type="SUPFAM" id="SSF49899">
    <property type="entry name" value="Concanavalin A-like lectins/glucanases"/>
    <property type="match status" value="1"/>
</dbReference>
<keyword evidence="5" id="KW-1185">Reference proteome</keyword>
<name>R7TUW1_CAPTE</name>
<keyword evidence="2" id="KW-0732">Signal</keyword>
<dbReference type="InterPro" id="IPR013320">
    <property type="entry name" value="ConA-like_dom_sf"/>
</dbReference>
<reference evidence="4" key="3">
    <citation type="submission" date="2015-06" db="UniProtKB">
        <authorList>
            <consortium name="EnsemblMetazoa"/>
        </authorList>
    </citation>
    <scope>IDENTIFICATION</scope>
</reference>
<reference evidence="5" key="1">
    <citation type="submission" date="2012-12" db="EMBL/GenBank/DDBJ databases">
        <authorList>
            <person name="Hellsten U."/>
            <person name="Grimwood J."/>
            <person name="Chapman J.A."/>
            <person name="Shapiro H."/>
            <person name="Aerts A."/>
            <person name="Otillar R.P."/>
            <person name="Terry A.Y."/>
            <person name="Boore J.L."/>
            <person name="Simakov O."/>
            <person name="Marletaz F."/>
            <person name="Cho S.-J."/>
            <person name="Edsinger-Gonzales E."/>
            <person name="Havlak P."/>
            <person name="Kuo D.-H."/>
            <person name="Larsson T."/>
            <person name="Lv J."/>
            <person name="Arendt D."/>
            <person name="Savage R."/>
            <person name="Osoegawa K."/>
            <person name="de Jong P."/>
            <person name="Lindberg D.R."/>
            <person name="Seaver E.C."/>
            <person name="Weisblat D.A."/>
            <person name="Putnam N.H."/>
            <person name="Grigoriev I.V."/>
            <person name="Rokhsar D.S."/>
        </authorList>
    </citation>
    <scope>NUCLEOTIDE SEQUENCE</scope>
    <source>
        <strain evidence="5">I ESC-2004</strain>
    </source>
</reference>
<organism evidence="3">
    <name type="scientific">Capitella teleta</name>
    <name type="common">Polychaete worm</name>
    <dbReference type="NCBI Taxonomy" id="283909"/>
    <lineage>
        <taxon>Eukaryota</taxon>
        <taxon>Metazoa</taxon>
        <taxon>Spiralia</taxon>
        <taxon>Lophotrochozoa</taxon>
        <taxon>Annelida</taxon>
        <taxon>Polychaeta</taxon>
        <taxon>Sedentaria</taxon>
        <taxon>Scolecida</taxon>
        <taxon>Capitellidae</taxon>
        <taxon>Capitella</taxon>
    </lineage>
</organism>
<dbReference type="Gene3D" id="2.60.120.200">
    <property type="match status" value="1"/>
</dbReference>
<accession>R7TUW1</accession>
<evidence type="ECO:0000313" key="4">
    <source>
        <dbReference type="EnsemblMetazoa" id="CapteP204858"/>
    </source>
</evidence>
<dbReference type="AlphaFoldDB" id="R7TUW1"/>
<protein>
    <recommendedName>
        <fullName evidence="6">Laminin G domain-containing protein</fullName>
    </recommendedName>
</protein>
<feature type="chain" id="PRO_5008787388" description="Laminin G domain-containing protein" evidence="2">
    <location>
        <begin position="19"/>
        <end position="968"/>
    </location>
</feature>
<dbReference type="EnsemblMetazoa" id="CapteT204858">
    <property type="protein sequence ID" value="CapteP204858"/>
    <property type="gene ID" value="CapteG204858"/>
</dbReference>
<feature type="region of interest" description="Disordered" evidence="1">
    <location>
        <begin position="456"/>
        <end position="476"/>
    </location>
</feature>
<evidence type="ECO:0000256" key="2">
    <source>
        <dbReference type="SAM" id="SignalP"/>
    </source>
</evidence>
<evidence type="ECO:0000256" key="1">
    <source>
        <dbReference type="SAM" id="MobiDB-lite"/>
    </source>
</evidence>
<dbReference type="HOGENOM" id="CLU_306141_0_0_1"/>
<evidence type="ECO:0008006" key="6">
    <source>
        <dbReference type="Google" id="ProtNLM"/>
    </source>
</evidence>
<evidence type="ECO:0000313" key="3">
    <source>
        <dbReference type="EMBL" id="ELT97342.1"/>
    </source>
</evidence>
<reference evidence="3 5" key="2">
    <citation type="journal article" date="2013" name="Nature">
        <title>Insights into bilaterian evolution from three spiralian genomes.</title>
        <authorList>
            <person name="Simakov O."/>
            <person name="Marletaz F."/>
            <person name="Cho S.J."/>
            <person name="Edsinger-Gonzales E."/>
            <person name="Havlak P."/>
            <person name="Hellsten U."/>
            <person name="Kuo D.H."/>
            <person name="Larsson T."/>
            <person name="Lv J."/>
            <person name="Arendt D."/>
            <person name="Savage R."/>
            <person name="Osoegawa K."/>
            <person name="de Jong P."/>
            <person name="Grimwood J."/>
            <person name="Chapman J.A."/>
            <person name="Shapiro H."/>
            <person name="Aerts A."/>
            <person name="Otillar R.P."/>
            <person name="Terry A.Y."/>
            <person name="Boore J.L."/>
            <person name="Grigoriev I.V."/>
            <person name="Lindberg D.R."/>
            <person name="Seaver E.C."/>
            <person name="Weisblat D.A."/>
            <person name="Putnam N.H."/>
            <person name="Rokhsar D.S."/>
        </authorList>
    </citation>
    <scope>NUCLEOTIDE SEQUENCE</scope>
    <source>
        <strain evidence="3 5">I ESC-2004</strain>
    </source>
</reference>